<dbReference type="Proteomes" id="UP001235303">
    <property type="component" value="Unassembled WGS sequence"/>
</dbReference>
<feature type="domain" description="AAA+ ATPase" evidence="1">
    <location>
        <begin position="443"/>
        <end position="575"/>
    </location>
</feature>
<dbReference type="InterPro" id="IPR003593">
    <property type="entry name" value="AAA+_ATPase"/>
</dbReference>
<sequence length="659" mass="74845">MNAPPSEVNPQWYYQSLQYLTRCIGQIHQVLDRHITQLQNPDQALPDTPPIHLDAPPSDLEEPLPAFEQLSQVFHLSPFERKVLLLCVARTLHPQVPALCGHAQGDANLTYPTFQLAIALFPDFHWEALHPQRPLRLWNLLILGENEDLTHTKLEIDESILHYLLGQVYQDQDLAPLLEPLTPPTPSLSASHEKIVELGISALLTSHPVQLCGWNVEDKRAICQHIGEYFQMPVQVLSSRHLPSDPKELKHLVFRWRRVMLLSPTLLLLEYEPTQGTELAQQAILTDFIRDLKTPVMISTSIRFSSAHLPLLTFDVPKLSYYEQLHLWQTHLGEATEELNGHLEVITSQFNLPSTTIKAACSTLEIEPKEGDSVGDRLWHFCRLQARPRLEDLAVRIETKATWDDLILPPQHKQTLYQMVAHLRQRVRVYEDWGFAGNERRGLGISALFSGQSGTGKTLAAGIIARELKLDLYRIDLSSVVSKYIGETEKNLKQVFQAAETGGAILLFDEADALFGKRSEVQDSRDRYANMEVSYLLQSIEAYQGLCVLTTNLKGAIDQAFLRRIRFIVQFPFPDRDSREAIWKRIFPTKTPTEGLDSRKLSNLNVAGGNIRNIALNAAFLAADADEPVSMKHLYEATKSEYIKLERLLTEKEIKGWIN</sequence>
<dbReference type="InterPro" id="IPR003959">
    <property type="entry name" value="ATPase_AAA_core"/>
</dbReference>
<dbReference type="Gene3D" id="3.40.50.300">
    <property type="entry name" value="P-loop containing nucleotide triphosphate hydrolases"/>
    <property type="match status" value="1"/>
</dbReference>
<dbReference type="Pfam" id="PF00004">
    <property type="entry name" value="AAA"/>
    <property type="match status" value="1"/>
</dbReference>
<evidence type="ECO:0000313" key="3">
    <source>
        <dbReference type="Proteomes" id="UP001235303"/>
    </source>
</evidence>
<name>A0ABT7AS07_9CYAN</name>
<dbReference type="GO" id="GO:0005524">
    <property type="term" value="F:ATP binding"/>
    <property type="evidence" value="ECO:0007669"/>
    <property type="project" value="UniProtKB-KW"/>
</dbReference>
<dbReference type="PANTHER" id="PTHR46411">
    <property type="entry name" value="FAMILY ATPASE, PUTATIVE-RELATED"/>
    <property type="match status" value="1"/>
</dbReference>
<keyword evidence="2" id="KW-0067">ATP-binding</keyword>
<dbReference type="EMBL" id="JAQOSP010000042">
    <property type="protein sequence ID" value="MDJ1169086.1"/>
    <property type="molecule type" value="Genomic_DNA"/>
</dbReference>
<evidence type="ECO:0000313" key="2">
    <source>
        <dbReference type="EMBL" id="MDJ1169086.1"/>
    </source>
</evidence>
<dbReference type="CDD" id="cd19481">
    <property type="entry name" value="RecA-like_protease"/>
    <property type="match status" value="1"/>
</dbReference>
<proteinExistence type="predicted"/>
<accession>A0ABT7AS07</accession>
<keyword evidence="3" id="KW-1185">Reference proteome</keyword>
<dbReference type="InterPro" id="IPR054472">
    <property type="entry name" value="WHD"/>
</dbReference>
<dbReference type="SUPFAM" id="SSF52540">
    <property type="entry name" value="P-loop containing nucleoside triphosphate hydrolases"/>
    <property type="match status" value="1"/>
</dbReference>
<dbReference type="PANTHER" id="PTHR46411:SF3">
    <property type="entry name" value="AAA+ ATPASE DOMAIN-CONTAINING PROTEIN"/>
    <property type="match status" value="1"/>
</dbReference>
<protein>
    <submittedName>
        <fullName evidence="2">ATP-binding protein</fullName>
    </submittedName>
</protein>
<dbReference type="InterPro" id="IPR027417">
    <property type="entry name" value="P-loop_NTPase"/>
</dbReference>
<gene>
    <name evidence="2" type="ORF">PMG71_06570</name>
</gene>
<dbReference type="SMART" id="SM00382">
    <property type="entry name" value="AAA"/>
    <property type="match status" value="1"/>
</dbReference>
<dbReference type="RefSeq" id="WP_283752847.1">
    <property type="nucleotide sequence ID" value="NZ_JAQOSP010000042.1"/>
</dbReference>
<evidence type="ECO:0000259" key="1">
    <source>
        <dbReference type="SMART" id="SM00382"/>
    </source>
</evidence>
<reference evidence="2 3" key="1">
    <citation type="submission" date="2023-01" db="EMBL/GenBank/DDBJ databases">
        <title>Novel diversity within Roseofilum (Cyanobacteria; Desertifilaceae) from marine benthic mats with descriptions of four novel species.</title>
        <authorList>
            <person name="Wang Y."/>
            <person name="Berthold D.E."/>
            <person name="Hu J."/>
            <person name="Lefler F.W."/>
            <person name="Laughinghouse H.D. IV."/>
        </authorList>
    </citation>
    <scope>NUCLEOTIDE SEQUENCE [LARGE SCALE GENOMIC DNA]</scope>
    <source>
        <strain evidence="2 3">BLCC-M154</strain>
    </source>
</reference>
<organism evidence="2 3">
    <name type="scientific">Roseofilum acuticapitatum BLCC-M154</name>
    <dbReference type="NCBI Taxonomy" id="3022444"/>
    <lineage>
        <taxon>Bacteria</taxon>
        <taxon>Bacillati</taxon>
        <taxon>Cyanobacteriota</taxon>
        <taxon>Cyanophyceae</taxon>
        <taxon>Desertifilales</taxon>
        <taxon>Desertifilaceae</taxon>
        <taxon>Roseofilum</taxon>
        <taxon>Roseofilum acuticapitatum</taxon>
    </lineage>
</organism>
<dbReference type="Pfam" id="PF22977">
    <property type="entry name" value="WHD"/>
    <property type="match status" value="1"/>
</dbReference>
<comment type="caution">
    <text evidence="2">The sequence shown here is derived from an EMBL/GenBank/DDBJ whole genome shotgun (WGS) entry which is preliminary data.</text>
</comment>
<keyword evidence="2" id="KW-0547">Nucleotide-binding</keyword>